<protein>
    <recommendedName>
        <fullName evidence="4">ShKT domain-containing protein</fullName>
    </recommendedName>
</protein>
<dbReference type="Proteomes" id="UP001163046">
    <property type="component" value="Unassembled WGS sequence"/>
</dbReference>
<keyword evidence="2" id="KW-1015">Disulfide bond</keyword>
<keyword evidence="6" id="KW-1185">Reference proteome</keyword>
<sequence>MAHTRAVFLLVILVCIGIVVAEFDYDKEDGHLTKKEFLEDVLTVISNKEKRARCANRKSVLWCKRTELFFHSCKDKIMKKFCRAACRLCG</sequence>
<name>A0A9W9YYF0_9CNID</name>
<dbReference type="PROSITE" id="PS51670">
    <property type="entry name" value="SHKT"/>
    <property type="match status" value="1"/>
</dbReference>
<feature type="domain" description="ShKT" evidence="4">
    <location>
        <begin position="54"/>
        <end position="89"/>
    </location>
</feature>
<organism evidence="5 6">
    <name type="scientific">Desmophyllum pertusum</name>
    <dbReference type="NCBI Taxonomy" id="174260"/>
    <lineage>
        <taxon>Eukaryota</taxon>
        <taxon>Metazoa</taxon>
        <taxon>Cnidaria</taxon>
        <taxon>Anthozoa</taxon>
        <taxon>Hexacorallia</taxon>
        <taxon>Scleractinia</taxon>
        <taxon>Caryophylliina</taxon>
        <taxon>Caryophylliidae</taxon>
        <taxon>Desmophyllum</taxon>
    </lineage>
</organism>
<dbReference type="EMBL" id="MU826843">
    <property type="protein sequence ID" value="KAJ7371690.1"/>
    <property type="molecule type" value="Genomic_DNA"/>
</dbReference>
<feature type="chain" id="PRO_5040737839" description="ShKT domain-containing protein" evidence="3">
    <location>
        <begin position="22"/>
        <end position="90"/>
    </location>
</feature>
<evidence type="ECO:0000256" key="3">
    <source>
        <dbReference type="SAM" id="SignalP"/>
    </source>
</evidence>
<evidence type="ECO:0000313" key="5">
    <source>
        <dbReference type="EMBL" id="KAJ7371690.1"/>
    </source>
</evidence>
<comment type="caution">
    <text evidence="5">The sequence shown here is derived from an EMBL/GenBank/DDBJ whole genome shotgun (WGS) entry which is preliminary data.</text>
</comment>
<evidence type="ECO:0000256" key="2">
    <source>
        <dbReference type="PROSITE-ProRule" id="PRU01005"/>
    </source>
</evidence>
<keyword evidence="3" id="KW-0732">Signal</keyword>
<reference evidence="5" key="1">
    <citation type="submission" date="2023-01" db="EMBL/GenBank/DDBJ databases">
        <title>Genome assembly of the deep-sea coral Lophelia pertusa.</title>
        <authorList>
            <person name="Herrera S."/>
            <person name="Cordes E."/>
        </authorList>
    </citation>
    <scope>NUCLEOTIDE SEQUENCE</scope>
    <source>
        <strain evidence="5">USNM1676648</strain>
        <tissue evidence="5">Polyp</tissue>
    </source>
</reference>
<proteinExistence type="predicted"/>
<dbReference type="InterPro" id="IPR003582">
    <property type="entry name" value="ShKT_dom"/>
</dbReference>
<dbReference type="AlphaFoldDB" id="A0A9W9YYF0"/>
<gene>
    <name evidence="5" type="ORF">OS493_023721</name>
</gene>
<evidence type="ECO:0000256" key="1">
    <source>
        <dbReference type="ARBA" id="ARBA00022656"/>
    </source>
</evidence>
<keyword evidence="1" id="KW-0800">Toxin</keyword>
<comment type="caution">
    <text evidence="2">Lacks conserved residue(s) required for the propagation of feature annotation.</text>
</comment>
<accession>A0A9W9YYF0</accession>
<feature type="signal peptide" evidence="3">
    <location>
        <begin position="1"/>
        <end position="21"/>
    </location>
</feature>
<feature type="disulfide bond" evidence="2">
    <location>
        <begin position="73"/>
        <end position="86"/>
    </location>
</feature>
<dbReference type="GO" id="GO:0090729">
    <property type="term" value="F:toxin activity"/>
    <property type="evidence" value="ECO:0007669"/>
    <property type="project" value="UniProtKB-KW"/>
</dbReference>
<evidence type="ECO:0000313" key="6">
    <source>
        <dbReference type="Proteomes" id="UP001163046"/>
    </source>
</evidence>
<evidence type="ECO:0000259" key="4">
    <source>
        <dbReference type="PROSITE" id="PS51670"/>
    </source>
</evidence>